<protein>
    <submittedName>
        <fullName evidence="2">DUF4465 domain-containing protein</fullName>
    </submittedName>
</protein>
<dbReference type="InterPro" id="IPR027828">
    <property type="entry name" value="DUF4465"/>
</dbReference>
<dbReference type="EMBL" id="VKLW01000005">
    <property type="protein sequence ID" value="TYK34821.1"/>
    <property type="molecule type" value="Genomic_DNA"/>
</dbReference>
<reference evidence="2 3" key="1">
    <citation type="submission" date="2019-07" db="EMBL/GenBank/DDBJ databases">
        <title>Draft Genome Sequences of Bacteroides pyogenes Strains Isolated from the Uterus Holstein Dairy Cows with Metritis.</title>
        <authorList>
            <person name="Cunha F."/>
            <person name="Galvao K.N."/>
            <person name="Jeon S.J."/>
            <person name="Jeong K.C."/>
        </authorList>
    </citation>
    <scope>NUCLEOTIDE SEQUENCE [LARGE SCALE GENOMIC DNA]</scope>
    <source>
        <strain evidence="2 3">KG-31</strain>
    </source>
</reference>
<proteinExistence type="predicted"/>
<dbReference type="Gene3D" id="2.60.120.1350">
    <property type="entry name" value="Protein of unknown function DUF4465"/>
    <property type="match status" value="1"/>
</dbReference>
<dbReference type="PROSITE" id="PS51257">
    <property type="entry name" value="PROKAR_LIPOPROTEIN"/>
    <property type="match status" value="1"/>
</dbReference>
<evidence type="ECO:0000256" key="1">
    <source>
        <dbReference type="SAM" id="SignalP"/>
    </source>
</evidence>
<dbReference type="AlphaFoldDB" id="A0A5D3FRG8"/>
<gene>
    <name evidence="2" type="ORF">FNJ60_03400</name>
</gene>
<dbReference type="Proteomes" id="UP000324383">
    <property type="component" value="Unassembled WGS sequence"/>
</dbReference>
<evidence type="ECO:0000313" key="2">
    <source>
        <dbReference type="EMBL" id="TYK34821.1"/>
    </source>
</evidence>
<accession>A0A5D3FRG8</accession>
<organism evidence="2 3">
    <name type="scientific">Bacteroides pyogenes</name>
    <dbReference type="NCBI Taxonomy" id="310300"/>
    <lineage>
        <taxon>Bacteria</taxon>
        <taxon>Pseudomonadati</taxon>
        <taxon>Bacteroidota</taxon>
        <taxon>Bacteroidia</taxon>
        <taxon>Bacteroidales</taxon>
        <taxon>Bacteroidaceae</taxon>
        <taxon>Bacteroides</taxon>
    </lineage>
</organism>
<evidence type="ECO:0000313" key="3">
    <source>
        <dbReference type="Proteomes" id="UP000324383"/>
    </source>
</evidence>
<feature type="chain" id="PRO_5030116505" evidence="1">
    <location>
        <begin position="19"/>
        <end position="302"/>
    </location>
</feature>
<comment type="caution">
    <text evidence="2">The sequence shown here is derived from an EMBL/GenBank/DDBJ whole genome shotgun (WGS) entry which is preliminary data.</text>
</comment>
<feature type="signal peptide" evidence="1">
    <location>
        <begin position="1"/>
        <end position="18"/>
    </location>
</feature>
<keyword evidence="3" id="KW-1185">Reference proteome</keyword>
<name>A0A5D3FRG8_9BACE</name>
<sequence length="302" mass="33703">MKQKTIFRFLFVCSALFAACTNDMYEFPELEQRSDSPQTRVARTSISLANDLNGVTLNPSNGTATTGGFYWNQTYSNTKYQTTNFTFSHTGGTVSGYNYWDGFTISNVADTNNYGAPGSSDGWIAHQWGCMAVPTGTTNSPNYMVGYWGYYMLDYQNPITPNSRFRENGYATWVKLGNNSQAYTVNKVTVAIHPWPYYGNLYGDGFARPFGPGDHFDLIIYGVKRNGRFVTANAQTVKSITHAMADYPIGGTLNMPTGWTDITIDFGEPVKYLVFQMYSTDNSGELGPNTAVYFCLRDIVMQ</sequence>
<keyword evidence="1" id="KW-0732">Signal</keyword>
<dbReference type="Pfam" id="PF14717">
    <property type="entry name" value="DUF4465"/>
    <property type="match status" value="1"/>
</dbReference>
<dbReference type="RefSeq" id="WP_148730251.1">
    <property type="nucleotide sequence ID" value="NZ_JADRGI010000011.1"/>
</dbReference>